<name>A0A382F9K6_9ZZZZ</name>
<dbReference type="AlphaFoldDB" id="A0A382F9K6"/>
<reference evidence="1" key="1">
    <citation type="submission" date="2018-05" db="EMBL/GenBank/DDBJ databases">
        <authorList>
            <person name="Lanie J.A."/>
            <person name="Ng W.-L."/>
            <person name="Kazmierczak K.M."/>
            <person name="Andrzejewski T.M."/>
            <person name="Davidsen T.M."/>
            <person name="Wayne K.J."/>
            <person name="Tettelin H."/>
            <person name="Glass J.I."/>
            <person name="Rusch D."/>
            <person name="Podicherti R."/>
            <person name="Tsui H.-C.T."/>
            <person name="Winkler M.E."/>
        </authorList>
    </citation>
    <scope>NUCLEOTIDE SEQUENCE</scope>
</reference>
<accession>A0A382F9K6</accession>
<feature type="non-terminal residue" evidence="1">
    <location>
        <position position="534"/>
    </location>
</feature>
<protein>
    <submittedName>
        <fullName evidence="1">Uncharacterized protein</fullName>
    </submittedName>
</protein>
<sequence>MNRIRHIVLLLGIGVFFAEDPPVGFEYNQSTEQASYIFYSVIINDSEVESDDWVGAFNGDICVGSFQWDTSQCNNATCSIVLMGYNILLPETEGYLNPGDFPTFKIYDSSSSIYYDAIPSQDFAFVSNGLYNIDSLTSAQYGCNDESACNYNSEANADDGSCEYAEENFDCDGNCIAFEDNCGTCDDNTSNDCVQDCAGTWGGIVIEDCAGECGGNASEDNCGTCDDDPSNDCEGAYDNCGVWNGDNSDCWYIDIEATLFYDPLPYTCVGVPANSQEECDNMGGDWMIDPNIESSAYEHEQDLNNRIGMHTAADDSLNVDDVAGFQCGEGVNCYADVIEPPDGQGPEVMLYFPHPEWENPLGTDFINYTRDIRELTDLSNFQPSKVWDAVFSSDIENKYITLSFNFINQSTLDGEYGYTRVFVLHDHNNDGQEEYTEIEHTDTYSFFHTYADVNDSLKIIVGTPEIVSNSNVTVISPNGNEIRSTEDDLIIDLEYELVEFIGQLKLNLDIMECSNPAYTTKQECEYNLDQWIVS</sequence>
<gene>
    <name evidence="1" type="ORF">METZ01_LOCUS211747</name>
</gene>
<evidence type="ECO:0000313" key="1">
    <source>
        <dbReference type="EMBL" id="SVB58893.1"/>
    </source>
</evidence>
<proteinExistence type="predicted"/>
<organism evidence="1">
    <name type="scientific">marine metagenome</name>
    <dbReference type="NCBI Taxonomy" id="408172"/>
    <lineage>
        <taxon>unclassified sequences</taxon>
        <taxon>metagenomes</taxon>
        <taxon>ecological metagenomes</taxon>
    </lineage>
</organism>
<dbReference type="EMBL" id="UINC01048405">
    <property type="protein sequence ID" value="SVB58893.1"/>
    <property type="molecule type" value="Genomic_DNA"/>
</dbReference>